<gene>
    <name evidence="1" type="ORF">LTS18_013555</name>
</gene>
<comment type="caution">
    <text evidence="1">The sequence shown here is derived from an EMBL/GenBank/DDBJ whole genome shotgun (WGS) entry which is preliminary data.</text>
</comment>
<evidence type="ECO:0000313" key="1">
    <source>
        <dbReference type="EMBL" id="KAK3045850.1"/>
    </source>
</evidence>
<name>A0ACC3CW16_9PEZI</name>
<proteinExistence type="predicted"/>
<dbReference type="Proteomes" id="UP001186974">
    <property type="component" value="Unassembled WGS sequence"/>
</dbReference>
<protein>
    <submittedName>
        <fullName evidence="1">Uncharacterized protein</fullName>
    </submittedName>
</protein>
<accession>A0ACC3CW16</accession>
<sequence>MGLEVSAKGTRFKLNRDLAGYHLTNRAEIDVPAFDSTVRVAIPSEPSDLRFPGAIVSVEAVSFEYPKTNAEVLRDVSLTIHLGERIGLAGLNGSGKTTLVSLAMGYGEQLNGPSGSTAALAPSKGTITRHSQAKFGRFSQRAVEELETLGKAEPSLTALADLMRTAEGALEEKDARGILGALGLQGSTAFDVPIAALSGGQKVRHALARILWSPPHLLILNEVTAHLDSDTILALIVALKDYRGALLVVTHDCFFMRCVVEGENPYKLANRPEVDAEDMSDETDDEEDVGSCKGRVYRVSRGQLKVLEGGMTQYEEIAVRASSKLTSR</sequence>
<reference evidence="1" key="1">
    <citation type="submission" date="2024-09" db="EMBL/GenBank/DDBJ databases">
        <title>Black Yeasts Isolated from many extreme environments.</title>
        <authorList>
            <person name="Coleine C."/>
            <person name="Stajich J.E."/>
            <person name="Selbmann L."/>
        </authorList>
    </citation>
    <scope>NUCLEOTIDE SEQUENCE</scope>
    <source>
        <strain evidence="1">CCFEE 5737</strain>
    </source>
</reference>
<organism evidence="1 2">
    <name type="scientific">Coniosporium uncinatum</name>
    <dbReference type="NCBI Taxonomy" id="93489"/>
    <lineage>
        <taxon>Eukaryota</taxon>
        <taxon>Fungi</taxon>
        <taxon>Dikarya</taxon>
        <taxon>Ascomycota</taxon>
        <taxon>Pezizomycotina</taxon>
        <taxon>Dothideomycetes</taxon>
        <taxon>Dothideomycetes incertae sedis</taxon>
        <taxon>Coniosporium</taxon>
    </lineage>
</organism>
<evidence type="ECO:0000313" key="2">
    <source>
        <dbReference type="Proteomes" id="UP001186974"/>
    </source>
</evidence>
<keyword evidence="2" id="KW-1185">Reference proteome</keyword>
<dbReference type="EMBL" id="JAWDJW010010537">
    <property type="protein sequence ID" value="KAK3045850.1"/>
    <property type="molecule type" value="Genomic_DNA"/>
</dbReference>